<dbReference type="Gene3D" id="1.10.238.210">
    <property type="match status" value="1"/>
</dbReference>
<evidence type="ECO:0000256" key="2">
    <source>
        <dbReference type="ARBA" id="ARBA00011881"/>
    </source>
</evidence>
<evidence type="ECO:0000256" key="5">
    <source>
        <dbReference type="ARBA" id="ARBA00022801"/>
    </source>
</evidence>
<evidence type="ECO:0000256" key="6">
    <source>
        <dbReference type="ARBA" id="ARBA00023043"/>
    </source>
</evidence>
<reference evidence="11" key="1">
    <citation type="submission" date="2022-06" db="EMBL/GenBank/DDBJ databases">
        <authorList>
            <person name="Berger JAMES D."/>
            <person name="Berger JAMES D."/>
        </authorList>
    </citation>
    <scope>NUCLEOTIDE SEQUENCE [LARGE SCALE GENOMIC DNA]</scope>
</reference>
<dbReference type="InterPro" id="IPR012338">
    <property type="entry name" value="Beta-lactam/transpept-like"/>
</dbReference>
<dbReference type="Pfam" id="PF04960">
    <property type="entry name" value="Glutaminase"/>
    <property type="match status" value="1"/>
</dbReference>
<dbReference type="FunFam" id="3.40.710.10:FF:000008">
    <property type="entry name" value="Glutaminase, isoform E"/>
    <property type="match status" value="1"/>
</dbReference>
<dbReference type="Gene3D" id="1.25.40.20">
    <property type="entry name" value="Ankyrin repeat-containing domain"/>
    <property type="match status" value="1"/>
</dbReference>
<dbReference type="PROSITE" id="PS50297">
    <property type="entry name" value="ANK_REP_REGION"/>
    <property type="match status" value="1"/>
</dbReference>
<dbReference type="FunFam" id="1.25.40.20:FF:000069">
    <property type="entry name" value="Glutaminase, isoform E"/>
    <property type="match status" value="1"/>
</dbReference>
<evidence type="ECO:0000256" key="9">
    <source>
        <dbReference type="PROSITE-ProRule" id="PRU00023"/>
    </source>
</evidence>
<dbReference type="GO" id="GO:0006537">
    <property type="term" value="P:glutamate biosynthetic process"/>
    <property type="evidence" value="ECO:0007669"/>
    <property type="project" value="TreeGrafter"/>
</dbReference>
<dbReference type="HAMAP" id="MF_00313">
    <property type="entry name" value="Glutaminase"/>
    <property type="match status" value="1"/>
</dbReference>
<evidence type="ECO:0000256" key="8">
    <source>
        <dbReference type="ARBA" id="ARBA00077251"/>
    </source>
</evidence>
<dbReference type="AlphaFoldDB" id="A0AA85IXM2"/>
<dbReference type="Pfam" id="PF17959">
    <property type="entry name" value="EF-hand_14"/>
    <property type="match status" value="1"/>
</dbReference>
<dbReference type="InterPro" id="IPR015868">
    <property type="entry name" value="Glutaminase"/>
</dbReference>
<keyword evidence="11" id="KW-1185">Reference proteome</keyword>
<sequence>MFIRTYGQIYTCPRILVNLTRTWRKKNTNKKTDLVNIDTIARKLHTSNKARNYERCTLGSIGRKEIQTCYQSAIYDSVFNLVKKNDSDVIDAHDLIELINKAGISLDDPRLAEFTKALKELQGNKTNQNVIQSKSLTLDREKFELVTKDSLHMLIRIMTNDFCIPDFQSFENEIVTIFNGCKTIKTGKVASYIPELEQVNPNYWGLSLCTVDGQRLSMGDSNVPFTMQSSSKPVTYAIALTDLGPEYVHQYVGYEPSGLPFNQISLNHKNRPHNPLINSGALAVCSLIQPHLSPPERFKYVEGKFSQMAGGLPMGFNNAVFLSERASADRNFAIAYYMRENKCFPPPFELRELMDFYFQLCSIEVNCESIAIMAGTLANGGINPLTGETVVSAAAARDTLSVMHSCGMYDYSGQFAFKVGLPCKSGVSGVIMVVVPNLLGLALWSPPIDRHGNSAKGIHFCQELVQRFIFHHYESHLHYDKKIDPRKPRDSYRTDAITSLLFAAGNNDLATLRRSYIHGVDFNSVDYDGRTGLHVAASSGSLDAVKFFIEVGNAKLDPVDRWGHTPLSDAKLFGHTQIVEYLEKRIEAMKFDNNNNDSKTTDNNH</sequence>
<dbReference type="InterPro" id="IPR036770">
    <property type="entry name" value="Ankyrin_rpt-contain_sf"/>
</dbReference>
<protein>
    <recommendedName>
        <fullName evidence="3">glutaminase</fullName>
        <ecNumber evidence="3">3.5.1.2</ecNumber>
    </recommendedName>
    <alternativeName>
        <fullName evidence="8">L-glutamine amidohydrolase</fullName>
    </alternativeName>
</protein>
<dbReference type="Gene3D" id="3.40.710.10">
    <property type="entry name" value="DD-peptidase/beta-lactamase superfamily"/>
    <property type="match status" value="1"/>
</dbReference>
<dbReference type="Pfam" id="PF12796">
    <property type="entry name" value="Ank_2"/>
    <property type="match status" value="1"/>
</dbReference>
<feature type="repeat" description="ANK" evidence="9">
    <location>
        <begin position="528"/>
        <end position="552"/>
    </location>
</feature>
<evidence type="ECO:0000256" key="3">
    <source>
        <dbReference type="ARBA" id="ARBA00012918"/>
    </source>
</evidence>
<accession>A0AA85IXM2</accession>
<evidence type="ECO:0000259" key="10">
    <source>
        <dbReference type="Pfam" id="PF17959"/>
    </source>
</evidence>
<name>A0AA85IXM2_TRIRE</name>
<comment type="catalytic activity">
    <reaction evidence="7">
        <text>L-glutamine + H2O = L-glutamate + NH4(+)</text>
        <dbReference type="Rhea" id="RHEA:15889"/>
        <dbReference type="ChEBI" id="CHEBI:15377"/>
        <dbReference type="ChEBI" id="CHEBI:28938"/>
        <dbReference type="ChEBI" id="CHEBI:29985"/>
        <dbReference type="ChEBI" id="CHEBI:58359"/>
        <dbReference type="EC" id="3.5.1.2"/>
    </reaction>
</comment>
<dbReference type="GO" id="GO:0006543">
    <property type="term" value="P:L-glutamine catabolic process"/>
    <property type="evidence" value="ECO:0007669"/>
    <property type="project" value="TreeGrafter"/>
</dbReference>
<comment type="subunit">
    <text evidence="2">Homotetramer.</text>
</comment>
<keyword evidence="4" id="KW-0677">Repeat</keyword>
<organism evidence="11 12">
    <name type="scientific">Trichobilharzia regenti</name>
    <name type="common">Nasal bird schistosome</name>
    <dbReference type="NCBI Taxonomy" id="157069"/>
    <lineage>
        <taxon>Eukaryota</taxon>
        <taxon>Metazoa</taxon>
        <taxon>Spiralia</taxon>
        <taxon>Lophotrochozoa</taxon>
        <taxon>Platyhelminthes</taxon>
        <taxon>Trematoda</taxon>
        <taxon>Digenea</taxon>
        <taxon>Strigeidida</taxon>
        <taxon>Schistosomatoidea</taxon>
        <taxon>Schistosomatidae</taxon>
        <taxon>Trichobilharzia</taxon>
    </lineage>
</organism>
<feature type="domain" description="Glutaminase EF-hand" evidence="10">
    <location>
        <begin position="75"/>
        <end position="165"/>
    </location>
</feature>
<keyword evidence="5" id="KW-0378">Hydrolase</keyword>
<evidence type="ECO:0000313" key="12">
    <source>
        <dbReference type="WBParaSite" id="TREG1_129290.1"/>
    </source>
</evidence>
<evidence type="ECO:0000256" key="7">
    <source>
        <dbReference type="ARBA" id="ARBA00049534"/>
    </source>
</evidence>
<reference evidence="12" key="2">
    <citation type="submission" date="2023-11" db="UniProtKB">
        <authorList>
            <consortium name="WormBaseParasite"/>
        </authorList>
    </citation>
    <scope>IDENTIFICATION</scope>
</reference>
<dbReference type="GO" id="GO:0004359">
    <property type="term" value="F:glutaminase activity"/>
    <property type="evidence" value="ECO:0007669"/>
    <property type="project" value="UniProtKB-EC"/>
</dbReference>
<dbReference type="PANTHER" id="PTHR12544">
    <property type="entry name" value="GLUTAMINASE"/>
    <property type="match status" value="1"/>
</dbReference>
<keyword evidence="6 9" id="KW-0040">ANK repeat</keyword>
<dbReference type="InterPro" id="IPR002110">
    <property type="entry name" value="Ankyrin_rpt"/>
</dbReference>
<evidence type="ECO:0000313" key="11">
    <source>
        <dbReference type="Proteomes" id="UP000050795"/>
    </source>
</evidence>
<evidence type="ECO:0000256" key="1">
    <source>
        <dbReference type="ARBA" id="ARBA00011076"/>
    </source>
</evidence>
<dbReference type="SUPFAM" id="SSF56601">
    <property type="entry name" value="beta-lactamase/transpeptidase-like"/>
    <property type="match status" value="1"/>
</dbReference>
<proteinExistence type="inferred from homology"/>
<comment type="similarity">
    <text evidence="1">Belongs to the glutaminase family.</text>
</comment>
<dbReference type="EC" id="3.5.1.2" evidence="3"/>
<dbReference type="PROSITE" id="PS50088">
    <property type="entry name" value="ANK_REPEAT"/>
    <property type="match status" value="1"/>
</dbReference>
<evidence type="ECO:0000256" key="4">
    <source>
        <dbReference type="ARBA" id="ARBA00022737"/>
    </source>
</evidence>
<dbReference type="WBParaSite" id="TREG1_129290.1">
    <property type="protein sequence ID" value="TREG1_129290.1"/>
    <property type="gene ID" value="TREG1_129290"/>
</dbReference>
<dbReference type="SUPFAM" id="SSF48403">
    <property type="entry name" value="Ankyrin repeat"/>
    <property type="match status" value="1"/>
</dbReference>
<dbReference type="PANTHER" id="PTHR12544:SF29">
    <property type="entry name" value="GLUTAMINASE"/>
    <property type="match status" value="1"/>
</dbReference>
<dbReference type="InterPro" id="IPR041541">
    <property type="entry name" value="Glutaminase_EF-hand"/>
</dbReference>
<dbReference type="NCBIfam" id="TIGR03814">
    <property type="entry name" value="Gln_ase"/>
    <property type="match status" value="1"/>
</dbReference>
<dbReference type="Proteomes" id="UP000050795">
    <property type="component" value="Unassembled WGS sequence"/>
</dbReference>